<evidence type="ECO:0000256" key="1">
    <source>
        <dbReference type="ARBA" id="ARBA00022737"/>
    </source>
</evidence>
<dbReference type="SMART" id="SM00409">
    <property type="entry name" value="IG"/>
    <property type="match status" value="2"/>
</dbReference>
<dbReference type="InterPro" id="IPR036179">
    <property type="entry name" value="Ig-like_dom_sf"/>
</dbReference>
<dbReference type="InterPro" id="IPR003599">
    <property type="entry name" value="Ig_sub"/>
</dbReference>
<dbReference type="PANTHER" id="PTHR44170:SF46">
    <property type="entry name" value="PROTEIN SIDEKICK"/>
    <property type="match status" value="1"/>
</dbReference>
<dbReference type="Pfam" id="PF07679">
    <property type="entry name" value="I-set"/>
    <property type="match status" value="1"/>
</dbReference>
<dbReference type="SUPFAM" id="SSF48726">
    <property type="entry name" value="Immunoglobulin"/>
    <property type="match status" value="2"/>
</dbReference>
<dbReference type="Gene3D" id="2.60.40.10">
    <property type="entry name" value="Immunoglobulins"/>
    <property type="match status" value="2"/>
</dbReference>
<dbReference type="SMART" id="SM00408">
    <property type="entry name" value="IGc2"/>
    <property type="match status" value="2"/>
</dbReference>
<dbReference type="Proteomes" id="UP000887566">
    <property type="component" value="Unplaced"/>
</dbReference>
<sequence length="275" mass="29847">MPTAIYLSTFLSFALVALLHGAAIHKRSKGAGNGLNEMECLTLSDGARLGFQNKDEGFMANRLVDVGERVELRCQVVGAPQATIRWKFNGQFIEKEVIGDHHAQIENGDLPIIGISTTISLLTIACADSETAGQYTCVAENGCSETIETSAIVAVKQADTTKKCPLNARSLFGGVAPQIVLWTDSRLERPEAAVTLFCRATGSPQPTIEWFEEDDAGEYQKIASDETHMLLKNGDLLIRGEKNKDEAKPSVAYKCVATNEHGSDSFETIIIRADL</sequence>
<dbReference type="Pfam" id="PF13927">
    <property type="entry name" value="Ig_3"/>
    <property type="match status" value="1"/>
</dbReference>
<dbReference type="InterPro" id="IPR013783">
    <property type="entry name" value="Ig-like_fold"/>
</dbReference>
<evidence type="ECO:0000259" key="4">
    <source>
        <dbReference type="PROSITE" id="PS50835"/>
    </source>
</evidence>
<organism evidence="5 6">
    <name type="scientific">Plectus sambesii</name>
    <dbReference type="NCBI Taxonomy" id="2011161"/>
    <lineage>
        <taxon>Eukaryota</taxon>
        <taxon>Metazoa</taxon>
        <taxon>Ecdysozoa</taxon>
        <taxon>Nematoda</taxon>
        <taxon>Chromadorea</taxon>
        <taxon>Plectida</taxon>
        <taxon>Plectina</taxon>
        <taxon>Plectoidea</taxon>
        <taxon>Plectidae</taxon>
        <taxon>Plectus</taxon>
    </lineage>
</organism>
<evidence type="ECO:0000313" key="6">
    <source>
        <dbReference type="WBParaSite" id="PSAMB.scaffold183size68339.g3085.t1"/>
    </source>
</evidence>
<keyword evidence="3" id="KW-0732">Signal</keyword>
<dbReference type="AlphaFoldDB" id="A0A914VFX8"/>
<feature type="domain" description="Ig-like" evidence="4">
    <location>
        <begin position="177"/>
        <end position="271"/>
    </location>
</feature>
<accession>A0A914VFX8</accession>
<name>A0A914VFX8_9BILA</name>
<evidence type="ECO:0000256" key="2">
    <source>
        <dbReference type="ARBA" id="ARBA00023157"/>
    </source>
</evidence>
<dbReference type="InterPro" id="IPR013098">
    <property type="entry name" value="Ig_I-set"/>
</dbReference>
<protein>
    <submittedName>
        <fullName evidence="6">Ig-like domain-containing protein</fullName>
    </submittedName>
</protein>
<keyword evidence="5" id="KW-1185">Reference proteome</keyword>
<keyword evidence="1" id="KW-0677">Repeat</keyword>
<reference evidence="6" key="1">
    <citation type="submission" date="2022-11" db="UniProtKB">
        <authorList>
            <consortium name="WormBaseParasite"/>
        </authorList>
    </citation>
    <scope>IDENTIFICATION</scope>
</reference>
<dbReference type="InterPro" id="IPR007110">
    <property type="entry name" value="Ig-like_dom"/>
</dbReference>
<feature type="signal peptide" evidence="3">
    <location>
        <begin position="1"/>
        <end position="21"/>
    </location>
</feature>
<keyword evidence="2" id="KW-1015">Disulfide bond</keyword>
<dbReference type="PROSITE" id="PS50835">
    <property type="entry name" value="IG_LIKE"/>
    <property type="match status" value="2"/>
</dbReference>
<dbReference type="InterPro" id="IPR003598">
    <property type="entry name" value="Ig_sub2"/>
</dbReference>
<dbReference type="PANTHER" id="PTHR44170">
    <property type="entry name" value="PROTEIN SIDEKICK"/>
    <property type="match status" value="1"/>
</dbReference>
<dbReference type="GO" id="GO:0098609">
    <property type="term" value="P:cell-cell adhesion"/>
    <property type="evidence" value="ECO:0007669"/>
    <property type="project" value="TreeGrafter"/>
</dbReference>
<feature type="domain" description="Ig-like" evidence="4">
    <location>
        <begin position="67"/>
        <end position="154"/>
    </location>
</feature>
<proteinExistence type="predicted"/>
<evidence type="ECO:0000256" key="3">
    <source>
        <dbReference type="SAM" id="SignalP"/>
    </source>
</evidence>
<feature type="chain" id="PRO_5037595225" evidence="3">
    <location>
        <begin position="22"/>
        <end position="275"/>
    </location>
</feature>
<dbReference type="WBParaSite" id="PSAMB.scaffold183size68339.g3085.t1">
    <property type="protein sequence ID" value="PSAMB.scaffold183size68339.g3085.t1"/>
    <property type="gene ID" value="PSAMB.scaffold183size68339.g3085"/>
</dbReference>
<evidence type="ECO:0000313" key="5">
    <source>
        <dbReference type="Proteomes" id="UP000887566"/>
    </source>
</evidence>